<name>A0A382M3E5_9ZZZZ</name>
<dbReference type="Gene3D" id="1.10.3210.10">
    <property type="entry name" value="Hypothetical protein af1432"/>
    <property type="match status" value="1"/>
</dbReference>
<dbReference type="InterPro" id="IPR006674">
    <property type="entry name" value="HD_domain"/>
</dbReference>
<evidence type="ECO:0000259" key="1">
    <source>
        <dbReference type="Pfam" id="PF01966"/>
    </source>
</evidence>
<proteinExistence type="predicted"/>
<gene>
    <name evidence="2" type="ORF">METZ01_LOCUS296283</name>
</gene>
<dbReference type="EMBL" id="UINC01091005">
    <property type="protein sequence ID" value="SVC43429.1"/>
    <property type="molecule type" value="Genomic_DNA"/>
</dbReference>
<dbReference type="SUPFAM" id="SSF109604">
    <property type="entry name" value="HD-domain/PDEase-like"/>
    <property type="match status" value="1"/>
</dbReference>
<dbReference type="InterPro" id="IPR052567">
    <property type="entry name" value="OP_Dioxygenase"/>
</dbReference>
<dbReference type="PANTHER" id="PTHR40202:SF1">
    <property type="entry name" value="HD DOMAIN-CONTAINING PROTEIN"/>
    <property type="match status" value="1"/>
</dbReference>
<evidence type="ECO:0000313" key="2">
    <source>
        <dbReference type="EMBL" id="SVC43429.1"/>
    </source>
</evidence>
<protein>
    <recommendedName>
        <fullName evidence="1">HD domain-containing protein</fullName>
    </recommendedName>
</protein>
<dbReference type="AlphaFoldDB" id="A0A382M3E5"/>
<reference evidence="2" key="1">
    <citation type="submission" date="2018-05" db="EMBL/GenBank/DDBJ databases">
        <authorList>
            <person name="Lanie J.A."/>
            <person name="Ng W.-L."/>
            <person name="Kazmierczak K.M."/>
            <person name="Andrzejewski T.M."/>
            <person name="Davidsen T.M."/>
            <person name="Wayne K.J."/>
            <person name="Tettelin H."/>
            <person name="Glass J.I."/>
            <person name="Rusch D."/>
            <person name="Podicherti R."/>
            <person name="Tsui H.-C.T."/>
            <person name="Winkler M.E."/>
        </authorList>
    </citation>
    <scope>NUCLEOTIDE SEQUENCE</scope>
</reference>
<sequence length="177" mass="20728">MKDGDKEDYDLLSNFEEKHIKGTAERVIRVLKSLDNSFGGYKISRLEHSLQAASRAMRENAEEEMVVAALLHDIGDEIAPLNHSELAASVLKPFVSEKTRWIVEKHGLFQTYYYNHHYGKDRNLRNQFKGHEFYEDTINFCHRWDQSSFDPNYDTISLDDFIPLVGKIFNRVPYRNL</sequence>
<dbReference type="Pfam" id="PF01966">
    <property type="entry name" value="HD"/>
    <property type="match status" value="1"/>
</dbReference>
<feature type="domain" description="HD" evidence="1">
    <location>
        <begin position="45"/>
        <end position="108"/>
    </location>
</feature>
<dbReference type="PANTHER" id="PTHR40202">
    <property type="match status" value="1"/>
</dbReference>
<organism evidence="2">
    <name type="scientific">marine metagenome</name>
    <dbReference type="NCBI Taxonomy" id="408172"/>
    <lineage>
        <taxon>unclassified sequences</taxon>
        <taxon>metagenomes</taxon>
        <taxon>ecological metagenomes</taxon>
    </lineage>
</organism>
<accession>A0A382M3E5</accession>